<dbReference type="Gramene" id="OIT40610">
    <property type="protein sequence ID" value="OIT40610"/>
    <property type="gene ID" value="A4A49_63667"/>
</dbReference>
<dbReference type="SUPFAM" id="SSF51126">
    <property type="entry name" value="Pectin lyase-like"/>
    <property type="match status" value="1"/>
</dbReference>
<dbReference type="SMR" id="A0A314LFT9"/>
<feature type="non-terminal residue" evidence="7">
    <location>
        <position position="1"/>
    </location>
</feature>
<comment type="pathway">
    <text evidence="1">Glycan metabolism; pectin degradation; 2-dehydro-3-deoxy-D-gluconate from pectin: step 1/5.</text>
</comment>
<evidence type="ECO:0000313" key="7">
    <source>
        <dbReference type="EMBL" id="OIT40610.1"/>
    </source>
</evidence>
<dbReference type="Proteomes" id="UP000187609">
    <property type="component" value="Unassembled WGS sequence"/>
</dbReference>
<evidence type="ECO:0000256" key="1">
    <source>
        <dbReference type="ARBA" id="ARBA00005184"/>
    </source>
</evidence>
<evidence type="ECO:0000256" key="2">
    <source>
        <dbReference type="ARBA" id="ARBA00022801"/>
    </source>
</evidence>
<keyword evidence="4" id="KW-0961">Cell wall biogenesis/degradation</keyword>
<name>A0A314LFT9_NICAT</name>
<keyword evidence="2" id="KW-0378">Hydrolase</keyword>
<dbReference type="InterPro" id="IPR011050">
    <property type="entry name" value="Pectin_lyase_fold/virulence"/>
</dbReference>
<dbReference type="UniPathway" id="UPA00545">
    <property type="reaction ID" value="UER00823"/>
</dbReference>
<dbReference type="STRING" id="49451.A0A314LFT9"/>
<dbReference type="InterPro" id="IPR000070">
    <property type="entry name" value="Pectinesterase_cat"/>
</dbReference>
<dbReference type="Pfam" id="PF01095">
    <property type="entry name" value="Pectinesterase"/>
    <property type="match status" value="1"/>
</dbReference>
<evidence type="ECO:0000256" key="5">
    <source>
        <dbReference type="ARBA" id="ARBA00047928"/>
    </source>
</evidence>
<gene>
    <name evidence="7" type="primary">PME17</name>
    <name evidence="7" type="ORF">A4A49_63667</name>
</gene>
<dbReference type="Gene3D" id="2.160.20.10">
    <property type="entry name" value="Single-stranded right-handed beta-helix, Pectin lyase-like"/>
    <property type="match status" value="1"/>
</dbReference>
<dbReference type="PANTHER" id="PTHR31707">
    <property type="entry name" value="PECTINESTERASE"/>
    <property type="match status" value="1"/>
</dbReference>
<evidence type="ECO:0000259" key="6">
    <source>
        <dbReference type="Pfam" id="PF01095"/>
    </source>
</evidence>
<feature type="domain" description="Pectinesterase catalytic" evidence="6">
    <location>
        <begin position="2"/>
        <end position="116"/>
    </location>
</feature>
<keyword evidence="8" id="KW-1185">Reference proteome</keyword>
<protein>
    <submittedName>
        <fullName evidence="7">Pectinesterasepectinesterase inhibitor 17</fullName>
    </submittedName>
</protein>
<dbReference type="GO" id="GO:0042545">
    <property type="term" value="P:cell wall modification"/>
    <property type="evidence" value="ECO:0007669"/>
    <property type="project" value="InterPro"/>
</dbReference>
<reference evidence="7" key="1">
    <citation type="submission" date="2016-11" db="EMBL/GenBank/DDBJ databases">
        <title>The genome of Nicotiana attenuata.</title>
        <authorList>
            <person name="Xu S."/>
            <person name="Brockmoeller T."/>
            <person name="Gaquerel E."/>
            <person name="Navarro A."/>
            <person name="Kuhl H."/>
            <person name="Gase K."/>
            <person name="Ling Z."/>
            <person name="Zhou W."/>
            <person name="Kreitzer C."/>
            <person name="Stanke M."/>
            <person name="Tang H."/>
            <person name="Lyons E."/>
            <person name="Pandey P."/>
            <person name="Pandey S.P."/>
            <person name="Timmermann B."/>
            <person name="Baldwin I.T."/>
        </authorList>
    </citation>
    <scope>NUCLEOTIDE SEQUENCE [LARGE SCALE GENOMIC DNA]</scope>
    <source>
        <strain evidence="7">UT</strain>
    </source>
</reference>
<feature type="non-terminal residue" evidence="7">
    <location>
        <position position="126"/>
    </location>
</feature>
<organism evidence="7 8">
    <name type="scientific">Nicotiana attenuata</name>
    <name type="common">Coyote tobacco</name>
    <dbReference type="NCBI Taxonomy" id="49451"/>
    <lineage>
        <taxon>Eukaryota</taxon>
        <taxon>Viridiplantae</taxon>
        <taxon>Streptophyta</taxon>
        <taxon>Embryophyta</taxon>
        <taxon>Tracheophyta</taxon>
        <taxon>Spermatophyta</taxon>
        <taxon>Magnoliopsida</taxon>
        <taxon>eudicotyledons</taxon>
        <taxon>Gunneridae</taxon>
        <taxon>Pentapetalae</taxon>
        <taxon>asterids</taxon>
        <taxon>lamiids</taxon>
        <taxon>Solanales</taxon>
        <taxon>Solanaceae</taxon>
        <taxon>Nicotianoideae</taxon>
        <taxon>Nicotianeae</taxon>
        <taxon>Nicotiana</taxon>
    </lineage>
</organism>
<dbReference type="GO" id="GO:0045490">
    <property type="term" value="P:pectin catabolic process"/>
    <property type="evidence" value="ECO:0007669"/>
    <property type="project" value="UniProtKB-UniPathway"/>
</dbReference>
<dbReference type="GO" id="GO:0030599">
    <property type="term" value="F:pectinesterase activity"/>
    <property type="evidence" value="ECO:0007669"/>
    <property type="project" value="UniProtKB-EC"/>
</dbReference>
<keyword evidence="3" id="KW-0063">Aspartyl esterase</keyword>
<dbReference type="EMBL" id="MJEQ01000013">
    <property type="protein sequence ID" value="OIT40610.1"/>
    <property type="molecule type" value="Genomic_DNA"/>
</dbReference>
<dbReference type="AlphaFoldDB" id="A0A314LFT9"/>
<dbReference type="InterPro" id="IPR012334">
    <property type="entry name" value="Pectin_lyas_fold"/>
</dbReference>
<accession>A0A314LFT9</accession>
<comment type="catalytic activity">
    <reaction evidence="5">
        <text>[(1-&gt;4)-alpha-D-galacturonosyl methyl ester](n) + n H2O = [(1-&gt;4)-alpha-D-galacturonosyl](n) + n methanol + n H(+)</text>
        <dbReference type="Rhea" id="RHEA:22380"/>
        <dbReference type="Rhea" id="RHEA-COMP:14570"/>
        <dbReference type="Rhea" id="RHEA-COMP:14573"/>
        <dbReference type="ChEBI" id="CHEBI:15377"/>
        <dbReference type="ChEBI" id="CHEBI:15378"/>
        <dbReference type="ChEBI" id="CHEBI:17790"/>
        <dbReference type="ChEBI" id="CHEBI:140522"/>
        <dbReference type="ChEBI" id="CHEBI:140523"/>
        <dbReference type="EC" id="3.1.1.11"/>
    </reaction>
</comment>
<sequence>TIMEQQKNGEKEASGLVLQNCTLKLATLDAGNVTMHLGRLWGNFSSTVIMRSYIDQLINPKGWIEFQGEPLVRPFYMEFKNRGPGANITGRVTWARVTNDPNDASSFTVRNFIQGDKWIPSTVPHY</sequence>
<proteinExistence type="predicted"/>
<evidence type="ECO:0000313" key="8">
    <source>
        <dbReference type="Proteomes" id="UP000187609"/>
    </source>
</evidence>
<comment type="caution">
    <text evidence="7">The sequence shown here is derived from an EMBL/GenBank/DDBJ whole genome shotgun (WGS) entry which is preliminary data.</text>
</comment>
<evidence type="ECO:0000256" key="4">
    <source>
        <dbReference type="ARBA" id="ARBA00023316"/>
    </source>
</evidence>
<evidence type="ECO:0000256" key="3">
    <source>
        <dbReference type="ARBA" id="ARBA00023085"/>
    </source>
</evidence>